<dbReference type="InterPro" id="IPR003718">
    <property type="entry name" value="OsmC/Ohr_fam"/>
</dbReference>
<dbReference type="PANTHER" id="PTHR34352">
    <property type="entry name" value="PROTEIN YHFA"/>
    <property type="match status" value="1"/>
</dbReference>
<evidence type="ECO:0000313" key="1">
    <source>
        <dbReference type="EMBL" id="AEU36516.1"/>
    </source>
</evidence>
<dbReference type="KEGG" id="gma:AciX8_2195"/>
<dbReference type="InterPro" id="IPR015946">
    <property type="entry name" value="KH_dom-like_a/b"/>
</dbReference>
<dbReference type="eggNOG" id="COG1765">
    <property type="taxonomic scope" value="Bacteria"/>
</dbReference>
<reference evidence="1 2" key="1">
    <citation type="submission" date="2011-11" db="EMBL/GenBank/DDBJ databases">
        <title>Complete sequence of Granulicella mallensis MP5ACTX8.</title>
        <authorList>
            <consortium name="US DOE Joint Genome Institute"/>
            <person name="Lucas S."/>
            <person name="Copeland A."/>
            <person name="Lapidus A."/>
            <person name="Cheng J.-F."/>
            <person name="Goodwin L."/>
            <person name="Pitluck S."/>
            <person name="Peters L."/>
            <person name="Lu M."/>
            <person name="Detter J.C."/>
            <person name="Han C."/>
            <person name="Tapia R."/>
            <person name="Land M."/>
            <person name="Hauser L."/>
            <person name="Kyrpides N."/>
            <person name="Ivanova N."/>
            <person name="Mikhailova N."/>
            <person name="Pagani I."/>
            <person name="Rawat S."/>
            <person name="Mannisto M."/>
            <person name="Haggblom M."/>
            <person name="Woyke T."/>
        </authorList>
    </citation>
    <scope>NUCLEOTIDE SEQUENCE [LARGE SCALE GENOMIC DNA]</scope>
    <source>
        <strain evidence="2">ATCC BAA-1857 / DSM 23137 / MP5ACTX8</strain>
    </source>
</reference>
<dbReference type="SUPFAM" id="SSF82784">
    <property type="entry name" value="OsmC-like"/>
    <property type="match status" value="1"/>
</dbReference>
<proteinExistence type="predicted"/>
<protein>
    <submittedName>
        <fullName evidence="1">OsmC family protein</fullName>
    </submittedName>
</protein>
<accession>G8NVD5</accession>
<dbReference type="PANTHER" id="PTHR34352:SF1">
    <property type="entry name" value="PROTEIN YHFA"/>
    <property type="match status" value="1"/>
</dbReference>
<keyword evidence="2" id="KW-1185">Reference proteome</keyword>
<dbReference type="InterPro" id="IPR036102">
    <property type="entry name" value="OsmC/Ohrsf"/>
</dbReference>
<dbReference type="AlphaFoldDB" id="G8NVD5"/>
<name>G8NVD5_GRAMM</name>
<dbReference type="Gene3D" id="3.30.300.20">
    <property type="match status" value="1"/>
</dbReference>
<dbReference type="Pfam" id="PF02566">
    <property type="entry name" value="OsmC"/>
    <property type="match status" value="1"/>
</dbReference>
<dbReference type="EMBL" id="CP003130">
    <property type="protein sequence ID" value="AEU36516.1"/>
    <property type="molecule type" value="Genomic_DNA"/>
</dbReference>
<dbReference type="HOGENOM" id="CLU_114057_1_2_0"/>
<dbReference type="Proteomes" id="UP000007113">
    <property type="component" value="Chromosome"/>
</dbReference>
<organism evidence="1 2">
    <name type="scientific">Granulicella mallensis (strain ATCC BAA-1857 / DSM 23137 / MP5ACTX8)</name>
    <dbReference type="NCBI Taxonomy" id="682795"/>
    <lineage>
        <taxon>Bacteria</taxon>
        <taxon>Pseudomonadati</taxon>
        <taxon>Acidobacteriota</taxon>
        <taxon>Terriglobia</taxon>
        <taxon>Terriglobales</taxon>
        <taxon>Acidobacteriaceae</taxon>
        <taxon>Granulicella</taxon>
    </lineage>
</organism>
<gene>
    <name evidence="1" type="ordered locus">AciX8_2195</name>
</gene>
<evidence type="ECO:0000313" key="2">
    <source>
        <dbReference type="Proteomes" id="UP000007113"/>
    </source>
</evidence>
<dbReference type="RefSeq" id="WP_014265394.1">
    <property type="nucleotide sequence ID" value="NC_016631.1"/>
</dbReference>
<sequence length="142" mass="15427">MAELKAQVHYGENDFFIGISPGGHASIMETNGERASAATPMELLLLAVGGCMASDVVDILRKKRQRVTDYKVEVTGDRREDFPRSFKSIKLHHILTGESLSEVAVKQAIELSDSKYCSVSATLRPTAEISVTYEIVPASVAA</sequence>